<dbReference type="Proteomes" id="UP000076837">
    <property type="component" value="Unassembled WGS sequence"/>
</dbReference>
<dbReference type="Pfam" id="PF12895">
    <property type="entry name" value="ANAPC3"/>
    <property type="match status" value="1"/>
</dbReference>
<dbReference type="PROSITE" id="PS50293">
    <property type="entry name" value="TPR_REGION"/>
    <property type="match status" value="1"/>
</dbReference>
<dbReference type="GO" id="GO:0016567">
    <property type="term" value="P:protein ubiquitination"/>
    <property type="evidence" value="ECO:0007669"/>
    <property type="project" value="TreeGrafter"/>
</dbReference>
<dbReference type="PANTHER" id="PTHR12558">
    <property type="entry name" value="CELL DIVISION CYCLE 16,23,27"/>
    <property type="match status" value="1"/>
</dbReference>
<feature type="region of interest" description="Disordered" evidence="3">
    <location>
        <begin position="249"/>
        <end position="276"/>
    </location>
</feature>
<comment type="similarity">
    <text evidence="2">Belongs to the APC3/CDC27 family.</text>
</comment>
<dbReference type="EMBL" id="JYNV01000194">
    <property type="protein sequence ID" value="KZM23477.1"/>
    <property type="molecule type" value="Genomic_DNA"/>
</dbReference>
<feature type="compositionally biased region" description="Low complexity" evidence="3">
    <location>
        <begin position="420"/>
        <end position="439"/>
    </location>
</feature>
<dbReference type="InterPro" id="IPR011990">
    <property type="entry name" value="TPR-like_helical_dom_sf"/>
</dbReference>
<keyword evidence="1" id="KW-0802">TPR repeat</keyword>
<evidence type="ECO:0000313" key="4">
    <source>
        <dbReference type="EMBL" id="KZM23477.1"/>
    </source>
</evidence>
<dbReference type="GO" id="GO:0005737">
    <property type="term" value="C:cytoplasm"/>
    <property type="evidence" value="ECO:0007669"/>
    <property type="project" value="TreeGrafter"/>
</dbReference>
<comment type="caution">
    <text evidence="4">The sequence shown here is derived from an EMBL/GenBank/DDBJ whole genome shotgun (WGS) entry which is preliminary data.</text>
</comment>
<proteinExistence type="inferred from homology"/>
<evidence type="ECO:0000256" key="3">
    <source>
        <dbReference type="SAM" id="MobiDB-lite"/>
    </source>
</evidence>
<feature type="compositionally biased region" description="Basic and acidic residues" evidence="3">
    <location>
        <begin position="405"/>
        <end position="414"/>
    </location>
</feature>
<dbReference type="GO" id="GO:0031145">
    <property type="term" value="P:anaphase-promoting complex-dependent catabolic process"/>
    <property type="evidence" value="ECO:0007669"/>
    <property type="project" value="TreeGrafter"/>
</dbReference>
<dbReference type="Pfam" id="PF00515">
    <property type="entry name" value="TPR_1"/>
    <property type="match status" value="1"/>
</dbReference>
<evidence type="ECO:0000256" key="2">
    <source>
        <dbReference type="ARBA" id="ARBA00038210"/>
    </source>
</evidence>
<dbReference type="SMART" id="SM00028">
    <property type="entry name" value="TPR"/>
    <property type="match status" value="7"/>
</dbReference>
<evidence type="ECO:0000313" key="5">
    <source>
        <dbReference type="Proteomes" id="UP000076837"/>
    </source>
</evidence>
<accession>A0A163E2F2</accession>
<dbReference type="Pfam" id="PF13432">
    <property type="entry name" value="TPR_16"/>
    <property type="match status" value="1"/>
</dbReference>
<dbReference type="OrthoDB" id="329563at2759"/>
<dbReference type="GO" id="GO:0007091">
    <property type="term" value="P:metaphase/anaphase transition of mitotic cell cycle"/>
    <property type="evidence" value="ECO:0007669"/>
    <property type="project" value="TreeGrafter"/>
</dbReference>
<protein>
    <submittedName>
        <fullName evidence="4">Uncharacterized protein</fullName>
    </submittedName>
</protein>
<gene>
    <name evidence="4" type="ORF">ST47_g5346</name>
</gene>
<dbReference type="Gene3D" id="1.25.40.10">
    <property type="entry name" value="Tetratricopeptide repeat domain"/>
    <property type="match status" value="4"/>
</dbReference>
<feature type="region of interest" description="Disordered" evidence="3">
    <location>
        <begin position="313"/>
        <end position="474"/>
    </location>
</feature>
<dbReference type="GO" id="GO:0051301">
    <property type="term" value="P:cell division"/>
    <property type="evidence" value="ECO:0007669"/>
    <property type="project" value="TreeGrafter"/>
</dbReference>
<evidence type="ECO:0000256" key="1">
    <source>
        <dbReference type="ARBA" id="ARBA00022803"/>
    </source>
</evidence>
<name>A0A163E2F2_DIDRA</name>
<dbReference type="GO" id="GO:0005680">
    <property type="term" value="C:anaphase-promoting complex"/>
    <property type="evidence" value="ECO:0007669"/>
    <property type="project" value="TreeGrafter"/>
</dbReference>
<dbReference type="AlphaFoldDB" id="A0A163E2F2"/>
<keyword evidence="5" id="KW-1185">Reference proteome</keyword>
<reference evidence="4 5" key="1">
    <citation type="journal article" date="2016" name="Sci. Rep.">
        <title>Draft genome sequencing and secretome analysis of fungal phytopathogen Ascochyta rabiei provides insight into the necrotrophic effector repertoire.</title>
        <authorList>
            <person name="Verma S."/>
            <person name="Gazara R.K."/>
            <person name="Nizam S."/>
            <person name="Parween S."/>
            <person name="Chattopadhyay D."/>
            <person name="Verma P.K."/>
        </authorList>
    </citation>
    <scope>NUCLEOTIDE SEQUENCE [LARGE SCALE GENOMIC DNA]</scope>
    <source>
        <strain evidence="4 5">ArDII</strain>
    </source>
</reference>
<dbReference type="PROSITE" id="PS50005">
    <property type="entry name" value="TPR"/>
    <property type="match status" value="7"/>
</dbReference>
<feature type="compositionally biased region" description="Polar residues" evidence="3">
    <location>
        <begin position="352"/>
        <end position="365"/>
    </location>
</feature>
<dbReference type="Pfam" id="PF13181">
    <property type="entry name" value="TPR_8"/>
    <property type="match status" value="1"/>
</dbReference>
<dbReference type="InterPro" id="IPR019734">
    <property type="entry name" value="TPR_rpt"/>
</dbReference>
<dbReference type="STRING" id="5454.A0A163E2F2"/>
<organism evidence="4 5">
    <name type="scientific">Didymella rabiei</name>
    <name type="common">Chickpea ascochyta blight fungus</name>
    <name type="synonym">Mycosphaerella rabiei</name>
    <dbReference type="NCBI Taxonomy" id="5454"/>
    <lineage>
        <taxon>Eukaryota</taxon>
        <taxon>Fungi</taxon>
        <taxon>Dikarya</taxon>
        <taxon>Ascomycota</taxon>
        <taxon>Pezizomycotina</taxon>
        <taxon>Dothideomycetes</taxon>
        <taxon>Pleosporomycetidae</taxon>
        <taxon>Pleosporales</taxon>
        <taxon>Pleosporineae</taxon>
        <taxon>Didymellaceae</taxon>
        <taxon>Ascochyta</taxon>
    </lineage>
</organism>
<dbReference type="SUPFAM" id="SSF48452">
    <property type="entry name" value="TPR-like"/>
    <property type="match status" value="2"/>
</dbReference>
<dbReference type="PANTHER" id="PTHR12558:SF13">
    <property type="entry name" value="CELL DIVISION CYCLE PROTEIN 27 HOMOLOG"/>
    <property type="match status" value="1"/>
</dbReference>
<feature type="region of interest" description="Disordered" evidence="3">
    <location>
        <begin position="216"/>
        <end position="236"/>
    </location>
</feature>
<feature type="compositionally biased region" description="Low complexity" evidence="3">
    <location>
        <begin position="386"/>
        <end position="395"/>
    </location>
</feature>
<sequence length="820" mass="91204">MSPPPSAANAQLRQLIHYHLDNGFTENALFLAGRLHALDTRNADAAHLLALCNLRLGRYKAAFEHSKNKAAQAQHLGCVHVFAQACLRLGRFELGATALEKARGLWHGRNHWNKHSETSRRHVPDAAACFCMLGKLWAAHGDTKKAIDYYVEALKLNSFMWDAFTGLCDIGAVVRPQNVFTITPTMLESISHAAVNGHAPQVALPKEDLETNNPFVSRPEDDPFNPPTRQRGDVGLNMGGTNLLSKLNGRNPAPSATRHHNVETPVANGQDPDEDDMMMGEGGGPVMTERGPADIMHAPGRKIRMQPFAAVEDPPRMRPMTSRMRTKTNPSDGEQTDIPRPVNQNGHKRTVSGHSTHTQHTQASQLHAVDPTAAPPRRSARLFNHISSITSTRTTNRPPAAAPSRDPETRERRELRKVKATGTKGRTGTTSTVGRVVSGNRKPTLDATEPLEPKPRPLSAAAIAPPPPPRMASQTDTARDREALTWLLDLLHRIGAGYSYLSQYESVKALGAFASVPVAQRDTPWVLAQIGKAHYERAQYADAEKAFKKIREKSPSYLEHMEVYSNTLWQLKDEVALAHLAHTLIDQDRLSPQAWCALGNASSLERQHDDAVKCFARATQLDPKFAYAFTLQGHEHVANEEFDKAMQAYRNAISADNRHYNGWYGLGNVYERMGKYDVAEKHYKAASQINPNNAMIIVRIGLVLDRMKRIDVALTYFDAAVKLDPRSIMARFRKAQVLLKLDRSEESLKELLVLKDLAPDDANIHFLLGRCYKKQRNRATAIKHLTIAMNLDPKSHGVIKEVMESIDQDDDGAWSSEEDR</sequence>